<keyword evidence="1" id="KW-0132">Cell division</keyword>
<dbReference type="AlphaFoldDB" id="A0A0F7D1Y6"/>
<name>A0A0F7D1Y6_SERFO</name>
<protein>
    <recommendedName>
        <fullName evidence="1">Cell division protein ZapD</fullName>
    </recommendedName>
    <alternativeName>
        <fullName evidence="1">Z ring-associated protein D</fullName>
    </alternativeName>
</protein>
<dbReference type="InterPro" id="IPR036268">
    <property type="entry name" value="ZapD_sf"/>
</dbReference>
<comment type="subcellular location">
    <subcellularLocation>
        <location evidence="1">Cytoplasm</location>
    </subcellularLocation>
    <text evidence="1">Localizes to mid-cell in an FtsZ-dependent manner.</text>
</comment>
<comment type="similarity">
    <text evidence="1">Belongs to the ZapD family.</text>
</comment>
<comment type="function">
    <text evidence="1">Cell division factor that enhances FtsZ-ring assembly. Directly interacts with FtsZ and promotes bundling of FtsZ protofilaments, with a reduction in FtsZ GTPase activity.</text>
</comment>
<evidence type="ECO:0000256" key="1">
    <source>
        <dbReference type="HAMAP-Rule" id="MF_01092"/>
    </source>
</evidence>
<dbReference type="SUPFAM" id="SSF160950">
    <property type="entry name" value="YacF-like"/>
    <property type="match status" value="1"/>
</dbReference>
<dbReference type="GO" id="GO:0043093">
    <property type="term" value="P:FtsZ-dependent cytokinesis"/>
    <property type="evidence" value="ECO:0007669"/>
    <property type="project" value="UniProtKB-UniRule"/>
</dbReference>
<accession>A0A0F7D1Y6</accession>
<dbReference type="Pfam" id="PF07072">
    <property type="entry name" value="ZapD"/>
    <property type="match status" value="1"/>
</dbReference>
<dbReference type="GO" id="GO:0005737">
    <property type="term" value="C:cytoplasm"/>
    <property type="evidence" value="ECO:0007669"/>
    <property type="project" value="UniProtKB-SubCell"/>
</dbReference>
<dbReference type="FunFam" id="2.60.440.10:FF:000001">
    <property type="entry name" value="Cell division protein ZapD"/>
    <property type="match status" value="1"/>
</dbReference>
<dbReference type="GeneID" id="30320917"/>
<dbReference type="Proteomes" id="UP000270487">
    <property type="component" value="Chromosome"/>
</dbReference>
<dbReference type="NCBIfam" id="NF003655">
    <property type="entry name" value="PRK05287.1-3"/>
    <property type="match status" value="1"/>
</dbReference>
<evidence type="ECO:0000313" key="3">
    <source>
        <dbReference type="Proteomes" id="UP000270487"/>
    </source>
</evidence>
<dbReference type="PANTHER" id="PTHR39455:SF1">
    <property type="entry name" value="CELL DIVISION PROTEIN ZAPD"/>
    <property type="match status" value="1"/>
</dbReference>
<sequence length="250" mass="28516">MSDASPTVLFEHPLNEKMRTWLRIEFLLQQLHGQRALSETAIALTFFRTVADLLDVLERGEVRTELLKELERQQQKLLQWAELPGVDISVVNQLRSQLKGCASALMSAPRMGQALREDRLISLVRQRLSIPGGCCSFDLPTLHMWMHVAQHERDADVAEWLQTLEPLNQALTIVLDLVRQAGPFRNQISLNGFFQDNAEGADLLRLRINLAYQLYPQISGHKTRYAIRFLPLDSENGTVPERLTFELACC</sequence>
<comment type="subunit">
    <text evidence="1">Interacts with FtsZ.</text>
</comment>
<dbReference type="GO" id="GO:0000917">
    <property type="term" value="P:division septum assembly"/>
    <property type="evidence" value="ECO:0007669"/>
    <property type="project" value="UniProtKB-KW"/>
</dbReference>
<evidence type="ECO:0000313" key="2">
    <source>
        <dbReference type="EMBL" id="VEI63774.1"/>
    </source>
</evidence>
<organism evidence="2 3">
    <name type="scientific">Serratia fonticola</name>
    <dbReference type="NCBI Taxonomy" id="47917"/>
    <lineage>
        <taxon>Bacteria</taxon>
        <taxon>Pseudomonadati</taxon>
        <taxon>Pseudomonadota</taxon>
        <taxon>Gammaproteobacteria</taxon>
        <taxon>Enterobacterales</taxon>
        <taxon>Yersiniaceae</taxon>
        <taxon>Serratia</taxon>
    </lineage>
</organism>
<dbReference type="PANTHER" id="PTHR39455">
    <property type="entry name" value="CELL DIVISION PROTEIN ZAPD"/>
    <property type="match status" value="1"/>
</dbReference>
<reference evidence="2 3" key="1">
    <citation type="submission" date="2018-12" db="EMBL/GenBank/DDBJ databases">
        <authorList>
            <consortium name="Pathogen Informatics"/>
        </authorList>
    </citation>
    <scope>NUCLEOTIDE SEQUENCE [LARGE SCALE GENOMIC DNA]</scope>
    <source>
        <strain evidence="2 3">NCTC13193</strain>
    </source>
</reference>
<dbReference type="RefSeq" id="WP_024483516.1">
    <property type="nucleotide sequence ID" value="NZ_CAMISI010000001.1"/>
</dbReference>
<dbReference type="KEGG" id="sfw:WN53_12120"/>
<dbReference type="FunFam" id="1.10.3900.10:FF:000001">
    <property type="entry name" value="Cell division protein ZapD"/>
    <property type="match status" value="1"/>
</dbReference>
<keyword evidence="1" id="KW-0131">Cell cycle</keyword>
<dbReference type="NCBIfam" id="NF003653">
    <property type="entry name" value="PRK05287.1-1"/>
    <property type="match status" value="1"/>
</dbReference>
<dbReference type="Gene3D" id="1.10.3900.10">
    <property type="entry name" value="YacF-like"/>
    <property type="match status" value="1"/>
</dbReference>
<keyword evidence="1" id="KW-0717">Septation</keyword>
<keyword evidence="1" id="KW-0963">Cytoplasm</keyword>
<dbReference type="Gene3D" id="2.60.440.10">
    <property type="entry name" value="YacF-like domains"/>
    <property type="match status" value="1"/>
</dbReference>
<dbReference type="EMBL" id="LR134492">
    <property type="protein sequence ID" value="VEI63774.1"/>
    <property type="molecule type" value="Genomic_DNA"/>
</dbReference>
<dbReference type="STRING" id="47917.AV650_07680"/>
<dbReference type="InterPro" id="IPR009777">
    <property type="entry name" value="ZapD"/>
</dbReference>
<dbReference type="HAMAP" id="MF_01092">
    <property type="entry name" value="ZapD"/>
    <property type="match status" value="1"/>
</dbReference>
<gene>
    <name evidence="1" type="primary">zapD</name>
    <name evidence="2" type="ORF">NCTC13193_00886</name>
</gene>
<dbReference type="InterPro" id="IPR027462">
    <property type="entry name" value="ZapD_C"/>
</dbReference>
<dbReference type="GO" id="GO:0032153">
    <property type="term" value="C:cell division site"/>
    <property type="evidence" value="ECO:0007669"/>
    <property type="project" value="TreeGrafter"/>
</dbReference>
<proteinExistence type="inferred from homology"/>